<accession>A0A7Y9PIG7</accession>
<feature type="region of interest" description="Disordered" evidence="1">
    <location>
        <begin position="1"/>
        <end position="23"/>
    </location>
</feature>
<dbReference type="EMBL" id="JACCCW010000002">
    <property type="protein sequence ID" value="NYF79713.1"/>
    <property type="molecule type" value="Genomic_DNA"/>
</dbReference>
<dbReference type="RefSeq" id="WP_179490562.1">
    <property type="nucleotide sequence ID" value="NZ_JACCCW010000002.1"/>
</dbReference>
<name>A0A7Y9PIG7_9BACT</name>
<evidence type="ECO:0000313" key="2">
    <source>
        <dbReference type="EMBL" id="NYF79713.1"/>
    </source>
</evidence>
<organism evidence="2 3">
    <name type="scientific">Granulicella arctica</name>
    <dbReference type="NCBI Taxonomy" id="940613"/>
    <lineage>
        <taxon>Bacteria</taxon>
        <taxon>Pseudomonadati</taxon>
        <taxon>Acidobacteriota</taxon>
        <taxon>Terriglobia</taxon>
        <taxon>Terriglobales</taxon>
        <taxon>Acidobacteriaceae</taxon>
        <taxon>Granulicella</taxon>
    </lineage>
</organism>
<comment type="caution">
    <text evidence="2">The sequence shown here is derived from an EMBL/GenBank/DDBJ whole genome shotgun (WGS) entry which is preliminary data.</text>
</comment>
<dbReference type="Pfam" id="PF21983">
    <property type="entry name" value="NikA-like"/>
    <property type="match status" value="1"/>
</dbReference>
<dbReference type="AlphaFoldDB" id="A0A7Y9PIG7"/>
<dbReference type="InterPro" id="IPR053842">
    <property type="entry name" value="NikA-like"/>
</dbReference>
<evidence type="ECO:0000256" key="1">
    <source>
        <dbReference type="SAM" id="MobiDB-lite"/>
    </source>
</evidence>
<reference evidence="2 3" key="1">
    <citation type="submission" date="2020-07" db="EMBL/GenBank/DDBJ databases">
        <title>Genomic Encyclopedia of Type Strains, Phase IV (KMG-V): Genome sequencing to study the core and pangenomes of soil and plant-associated prokaryotes.</title>
        <authorList>
            <person name="Whitman W."/>
        </authorList>
    </citation>
    <scope>NUCLEOTIDE SEQUENCE [LARGE SCALE GENOMIC DNA]</scope>
    <source>
        <strain evidence="2 3">X4EP2</strain>
    </source>
</reference>
<proteinExistence type="predicted"/>
<evidence type="ECO:0000313" key="3">
    <source>
        <dbReference type="Proteomes" id="UP000589520"/>
    </source>
</evidence>
<dbReference type="Proteomes" id="UP000589520">
    <property type="component" value="Unassembled WGS sequence"/>
</dbReference>
<sequence>MTTPRIPASAHPPSPPDDEVRPGLRAKTVATRLTPEELREVEAAAGRDGKSLAEWLRELALKTARQRPADTMELLLSEVSATRYMLLNLFHATAHANAEGKHLLPESVLKIRDQADVRKLESARKLMADFLAQGGQDGSQNGGKP</sequence>
<protein>
    <submittedName>
        <fullName evidence="2">Uncharacterized protein</fullName>
    </submittedName>
</protein>
<gene>
    <name evidence="2" type="ORF">HDF17_002033</name>
</gene>
<keyword evidence="3" id="KW-1185">Reference proteome</keyword>